<dbReference type="RefSeq" id="XP_006562537.2">
    <property type="nucleotide sequence ID" value="XM_006562474.3"/>
</dbReference>
<sequence length="228" mass="25450">MIQERLGNTGQHDHPVSRFSTYGSGDRRASLGGGSRGSRRTTCTCVYTQWRENTGGWLTSPGKFFTFSLLLILIFHLPLLVPRVRTSFIDVVFLVQFVIVRYANRSIDTGRVQSFSDRDTDMGTGAILDEPAIGMREKRVDAKLYREDEVCNDFSCARNCSRLSTPVQDHDARSQFSRKERERGFHAGTAYTSYTMARTAAAYSSRLTAVTSAEGATRHGEAGRGESR</sequence>
<reference evidence="4" key="2">
    <citation type="submission" date="2025-04" db="UniProtKB">
        <authorList>
            <consortium name="RefSeq"/>
        </authorList>
    </citation>
    <scope>IDENTIFICATION</scope>
    <source>
        <strain evidence="4">DH4</strain>
        <tissue evidence="4">Whole body</tissue>
    </source>
</reference>
<keyword evidence="3" id="KW-1185">Reference proteome</keyword>
<feature type="region of interest" description="Disordered" evidence="1">
    <location>
        <begin position="209"/>
        <end position="228"/>
    </location>
</feature>
<dbReference type="OrthoDB" id="10419455at2759"/>
<organism evidence="2">
    <name type="scientific">Apis mellifera</name>
    <name type="common">Honeybee</name>
    <dbReference type="NCBI Taxonomy" id="7460"/>
    <lineage>
        <taxon>Eukaryota</taxon>
        <taxon>Metazoa</taxon>
        <taxon>Ecdysozoa</taxon>
        <taxon>Arthropoda</taxon>
        <taxon>Hexapoda</taxon>
        <taxon>Insecta</taxon>
        <taxon>Pterygota</taxon>
        <taxon>Neoptera</taxon>
        <taxon>Endopterygota</taxon>
        <taxon>Hymenoptera</taxon>
        <taxon>Apocrita</taxon>
        <taxon>Aculeata</taxon>
        <taxon>Apoidea</taxon>
        <taxon>Anthophila</taxon>
        <taxon>Apidae</taxon>
        <taxon>Apis</taxon>
    </lineage>
</organism>
<feature type="compositionally biased region" description="Basic and acidic residues" evidence="1">
    <location>
        <begin position="216"/>
        <end position="228"/>
    </location>
</feature>
<evidence type="ECO:0000313" key="3">
    <source>
        <dbReference type="Proteomes" id="UP000005203"/>
    </source>
</evidence>
<gene>
    <name evidence="4" type="primary">LOC102653910</name>
</gene>
<feature type="region of interest" description="Disordered" evidence="1">
    <location>
        <begin position="1"/>
        <end position="40"/>
    </location>
</feature>
<proteinExistence type="predicted"/>
<accession>A0A8B6Z0H4</accession>
<dbReference type="EnsemblMetazoa" id="XM_006562474">
    <property type="protein sequence ID" value="XP_006562537"/>
    <property type="gene ID" value="LOC102653910"/>
</dbReference>
<reference evidence="2" key="1">
    <citation type="submission" date="2021-01" db="UniProtKB">
        <authorList>
            <consortium name="EnsemblMetazoa"/>
        </authorList>
    </citation>
    <scope>IDENTIFICATION</scope>
    <source>
        <strain evidence="2">DH4</strain>
    </source>
</reference>
<dbReference type="GeneID" id="102653910"/>
<evidence type="ECO:0000313" key="4">
    <source>
        <dbReference type="RefSeq" id="XP_006562537.2"/>
    </source>
</evidence>
<dbReference type="Proteomes" id="UP000005203">
    <property type="component" value="Linkage group LG6"/>
</dbReference>
<feature type="compositionally biased region" description="Polar residues" evidence="1">
    <location>
        <begin position="1"/>
        <end position="10"/>
    </location>
</feature>
<dbReference type="KEGG" id="ame:102653910"/>
<evidence type="ECO:0000256" key="1">
    <source>
        <dbReference type="SAM" id="MobiDB-lite"/>
    </source>
</evidence>
<name>A0A7M7GPH7_APIME</name>
<accession>A0A7M7GPH7</accession>
<dbReference type="AlphaFoldDB" id="A0A7M7GPH7"/>
<protein>
    <submittedName>
        <fullName evidence="4">Uncharacterized protein LOC102653910</fullName>
    </submittedName>
</protein>
<evidence type="ECO:0000313" key="2">
    <source>
        <dbReference type="EnsemblMetazoa" id="XP_006562537"/>
    </source>
</evidence>